<proteinExistence type="predicted"/>
<organism evidence="2 3">
    <name type="scientific">Echinicola strongylocentroti</name>
    <dbReference type="NCBI Taxonomy" id="1795355"/>
    <lineage>
        <taxon>Bacteria</taxon>
        <taxon>Pseudomonadati</taxon>
        <taxon>Bacteroidota</taxon>
        <taxon>Cytophagia</taxon>
        <taxon>Cytophagales</taxon>
        <taxon>Cyclobacteriaceae</taxon>
        <taxon>Echinicola</taxon>
    </lineage>
</organism>
<dbReference type="KEGG" id="est:DN752_14570"/>
<dbReference type="RefSeq" id="WP_112784626.1">
    <property type="nucleotide sequence ID" value="NZ_CP030041.1"/>
</dbReference>
<protein>
    <recommendedName>
        <fullName evidence="4">T9SS C-terminal target domain-containing protein</fullName>
    </recommendedName>
</protein>
<feature type="signal peptide" evidence="1">
    <location>
        <begin position="1"/>
        <end position="21"/>
    </location>
</feature>
<evidence type="ECO:0000256" key="1">
    <source>
        <dbReference type="SAM" id="SignalP"/>
    </source>
</evidence>
<reference evidence="2 3" key="1">
    <citation type="submission" date="2018-06" db="EMBL/GenBank/DDBJ databases">
        <title>Echinicola strongylocentroti sp. nov., isolated from a sea urchin Strongylocentrotus intermedius.</title>
        <authorList>
            <person name="Bae S.S."/>
        </authorList>
    </citation>
    <scope>NUCLEOTIDE SEQUENCE [LARGE SCALE GENOMIC DNA]</scope>
    <source>
        <strain evidence="2 3">MEBiC08714</strain>
    </source>
</reference>
<evidence type="ECO:0000313" key="2">
    <source>
        <dbReference type="EMBL" id="AWW31249.1"/>
    </source>
</evidence>
<gene>
    <name evidence="2" type="ORF">DN752_14570</name>
</gene>
<evidence type="ECO:0008006" key="4">
    <source>
        <dbReference type="Google" id="ProtNLM"/>
    </source>
</evidence>
<dbReference type="AlphaFoldDB" id="A0A2Z4IKL0"/>
<dbReference type="Proteomes" id="UP000248688">
    <property type="component" value="Chromosome"/>
</dbReference>
<evidence type="ECO:0000313" key="3">
    <source>
        <dbReference type="Proteomes" id="UP000248688"/>
    </source>
</evidence>
<dbReference type="OrthoDB" id="1492409at2"/>
<dbReference type="EMBL" id="CP030041">
    <property type="protein sequence ID" value="AWW31249.1"/>
    <property type="molecule type" value="Genomic_DNA"/>
</dbReference>
<sequence>MKALFTSVFVVGMIFLANASANPDTLAKKESLMANTMVEATDKHVAVTLGAPVGKVKIFILNEDNKILAVNRYRANQSLKIPYNLDDLPEGAYKIKIKTKDEEITYEVLTKEKKIVMDMPIVAYGKVSDQNTINLKVLGIKVPGTHVDIFDESNKRIATDEVNVEEGFERNYRFTNRKVEGLYVRIKDAQGRKKYIYF</sequence>
<accession>A0A2Z4IKL0</accession>
<keyword evidence="3" id="KW-1185">Reference proteome</keyword>
<feature type="chain" id="PRO_5016369263" description="T9SS C-terminal target domain-containing protein" evidence="1">
    <location>
        <begin position="22"/>
        <end position="198"/>
    </location>
</feature>
<keyword evidence="1" id="KW-0732">Signal</keyword>
<name>A0A2Z4IKL0_9BACT</name>